<accession>A0ABP6RWG1</accession>
<evidence type="ECO:0000313" key="3">
    <source>
        <dbReference type="Proteomes" id="UP001500483"/>
    </source>
</evidence>
<dbReference type="EMBL" id="BAAAYK010000038">
    <property type="protein sequence ID" value="GAA3361974.1"/>
    <property type="molecule type" value="Genomic_DNA"/>
</dbReference>
<proteinExistence type="predicted"/>
<dbReference type="Pfam" id="PF14335">
    <property type="entry name" value="DUF4391"/>
    <property type="match status" value="1"/>
</dbReference>
<comment type="caution">
    <text evidence="2">The sequence shown here is derived from an EMBL/GenBank/DDBJ whole genome shotgun (WGS) entry which is preliminary data.</text>
</comment>
<name>A0ABP6RWG1_9PSEU</name>
<gene>
    <name evidence="2" type="ORF">GCM10020366_48060</name>
</gene>
<reference evidence="3" key="1">
    <citation type="journal article" date="2019" name="Int. J. Syst. Evol. Microbiol.">
        <title>The Global Catalogue of Microorganisms (GCM) 10K type strain sequencing project: providing services to taxonomists for standard genome sequencing and annotation.</title>
        <authorList>
            <consortium name="The Broad Institute Genomics Platform"/>
            <consortium name="The Broad Institute Genome Sequencing Center for Infectious Disease"/>
            <person name="Wu L."/>
            <person name="Ma J."/>
        </authorList>
    </citation>
    <scope>NUCLEOTIDE SEQUENCE [LARGE SCALE GENOMIC DNA]</scope>
    <source>
        <strain evidence="3">JCM 9687</strain>
    </source>
</reference>
<dbReference type="InterPro" id="IPR025503">
    <property type="entry name" value="DUF4391"/>
</dbReference>
<feature type="compositionally biased region" description="Polar residues" evidence="1">
    <location>
        <begin position="219"/>
        <end position="233"/>
    </location>
</feature>
<keyword evidence="3" id="KW-1185">Reference proteome</keyword>
<protein>
    <recommendedName>
        <fullName evidence="4">DUF4391 domain-containing protein</fullName>
    </recommendedName>
</protein>
<evidence type="ECO:0008006" key="4">
    <source>
        <dbReference type="Google" id="ProtNLM"/>
    </source>
</evidence>
<sequence>MTGLLYRWPHAGRFGRVVPKTKFYEHGQVSTSVRDKFVAEVQRIVWAYKLAESTINLAGTTEVPEIQVFRIDAKHDDVSEAVLNAIDKAVKTPIIFEISRCVEGLRQARTVAAHKELGSRIPKLGTYYTGDWQPADADRHAPPTAIDLAALHTALLEPLIPLAARPGEGLSGMTARLERTRKVEREIAALERRIRSEPQLNRKVELRRTLKAKRDELANLTSPNPTPTSDTKD</sequence>
<organism evidence="2 3">
    <name type="scientific">Saccharopolyspora gregorii</name>
    <dbReference type="NCBI Taxonomy" id="33914"/>
    <lineage>
        <taxon>Bacteria</taxon>
        <taxon>Bacillati</taxon>
        <taxon>Actinomycetota</taxon>
        <taxon>Actinomycetes</taxon>
        <taxon>Pseudonocardiales</taxon>
        <taxon>Pseudonocardiaceae</taxon>
        <taxon>Saccharopolyspora</taxon>
    </lineage>
</organism>
<evidence type="ECO:0000313" key="2">
    <source>
        <dbReference type="EMBL" id="GAA3361974.1"/>
    </source>
</evidence>
<dbReference type="Proteomes" id="UP001500483">
    <property type="component" value="Unassembled WGS sequence"/>
</dbReference>
<evidence type="ECO:0000256" key="1">
    <source>
        <dbReference type="SAM" id="MobiDB-lite"/>
    </source>
</evidence>
<dbReference type="RefSeq" id="WP_344929575.1">
    <property type="nucleotide sequence ID" value="NZ_BAAAYK010000038.1"/>
</dbReference>
<feature type="region of interest" description="Disordered" evidence="1">
    <location>
        <begin position="212"/>
        <end position="233"/>
    </location>
</feature>